<proteinExistence type="predicted"/>
<organism evidence="2 3">
    <name type="scientific">Acidilutibacter cellobiosedens</name>
    <dbReference type="NCBI Taxonomy" id="2507161"/>
    <lineage>
        <taxon>Bacteria</taxon>
        <taxon>Bacillati</taxon>
        <taxon>Bacillota</taxon>
        <taxon>Tissierellia</taxon>
        <taxon>Tissierellales</taxon>
        <taxon>Acidilutibacteraceae</taxon>
        <taxon>Acidilutibacter</taxon>
    </lineage>
</organism>
<keyword evidence="1" id="KW-0812">Transmembrane</keyword>
<evidence type="ECO:0000313" key="3">
    <source>
        <dbReference type="Proteomes" id="UP000287969"/>
    </source>
</evidence>
<gene>
    <name evidence="2" type="ORF">EQM13_06435</name>
</gene>
<evidence type="ECO:0000313" key="2">
    <source>
        <dbReference type="EMBL" id="QAT61251.1"/>
    </source>
</evidence>
<reference evidence="3" key="1">
    <citation type="submission" date="2019-01" db="EMBL/GenBank/DDBJ databases">
        <title>Draft genomes of a novel of Sporanaerobacter strains.</title>
        <authorList>
            <person name="Ma S."/>
        </authorList>
    </citation>
    <scope>NUCLEOTIDE SEQUENCE [LARGE SCALE GENOMIC DNA]</scope>
    <source>
        <strain evidence="3">NJN-17</strain>
    </source>
</reference>
<sequence length="107" mass="12652">MLLQILKTLLLIFLWIFLLRLILEFKLSTPSRFLPPTDIFDFKFYSRIENILREEYGKTVAGYGKIYTNLMRVTKKYFIESVILLIALLSVSISYMCGKFKTAERKL</sequence>
<keyword evidence="3" id="KW-1185">Reference proteome</keyword>
<dbReference type="EMBL" id="CP035282">
    <property type="protein sequence ID" value="QAT61251.1"/>
    <property type="molecule type" value="Genomic_DNA"/>
</dbReference>
<dbReference type="Proteomes" id="UP000287969">
    <property type="component" value="Chromosome"/>
</dbReference>
<feature type="transmembrane region" description="Helical" evidence="1">
    <location>
        <begin position="77"/>
        <end position="97"/>
    </location>
</feature>
<accession>A0A410QB73</accession>
<name>A0A410QB73_9FIRM</name>
<keyword evidence="1" id="KW-0472">Membrane</keyword>
<dbReference type="OrthoDB" id="1454364at1239"/>
<evidence type="ECO:0000256" key="1">
    <source>
        <dbReference type="SAM" id="Phobius"/>
    </source>
</evidence>
<dbReference type="KEGG" id="spoa:EQM13_06435"/>
<keyword evidence="1" id="KW-1133">Transmembrane helix</keyword>
<dbReference type="AlphaFoldDB" id="A0A410QB73"/>
<protein>
    <submittedName>
        <fullName evidence="2">Uncharacterized protein</fullName>
    </submittedName>
</protein>